<dbReference type="SUPFAM" id="SSF81383">
    <property type="entry name" value="F-box domain"/>
    <property type="match status" value="1"/>
</dbReference>
<feature type="domain" description="F-box" evidence="2">
    <location>
        <begin position="12"/>
        <end position="63"/>
    </location>
</feature>
<keyword evidence="4" id="KW-1185">Reference proteome</keyword>
<feature type="region of interest" description="Disordered" evidence="1">
    <location>
        <begin position="429"/>
        <end position="462"/>
    </location>
</feature>
<reference evidence="3" key="1">
    <citation type="journal article" date="2023" name="BMC Genomics">
        <title>Chromosome-level genome assemblies of Cutaneotrichosporon spp. (Trichosporonales, Basidiomycota) reveal imbalanced evolution between nucleotide sequences and chromosome synteny.</title>
        <authorList>
            <person name="Kobayashi Y."/>
            <person name="Kayamori A."/>
            <person name="Aoki K."/>
            <person name="Shiwa Y."/>
            <person name="Matsutani M."/>
            <person name="Fujita N."/>
            <person name="Sugita T."/>
            <person name="Iwasaki W."/>
            <person name="Tanaka N."/>
            <person name="Takashima M."/>
        </authorList>
    </citation>
    <scope>NUCLEOTIDE SEQUENCE</scope>
    <source>
        <strain evidence="3">HIS019</strain>
    </source>
</reference>
<protein>
    <recommendedName>
        <fullName evidence="2">F-box domain-containing protein</fullName>
    </recommendedName>
</protein>
<evidence type="ECO:0000259" key="2">
    <source>
        <dbReference type="PROSITE" id="PS50181"/>
    </source>
</evidence>
<dbReference type="InterPro" id="IPR036047">
    <property type="entry name" value="F-box-like_dom_sf"/>
</dbReference>
<gene>
    <name evidence="3" type="ORF">CcaverHIS019_0201120</name>
</gene>
<dbReference type="RefSeq" id="XP_060454016.1">
    <property type="nucleotide sequence ID" value="XM_060597087.1"/>
</dbReference>
<dbReference type="GeneID" id="85492621"/>
<accession>A0AA48I6H6</accession>
<evidence type="ECO:0000313" key="4">
    <source>
        <dbReference type="Proteomes" id="UP001233271"/>
    </source>
</evidence>
<dbReference type="InterPro" id="IPR001810">
    <property type="entry name" value="F-box_dom"/>
</dbReference>
<evidence type="ECO:0000313" key="3">
    <source>
        <dbReference type="EMBL" id="BEI88750.1"/>
    </source>
</evidence>
<feature type="compositionally biased region" description="Polar residues" evidence="1">
    <location>
        <begin position="384"/>
        <end position="393"/>
    </location>
</feature>
<feature type="region of interest" description="Disordered" evidence="1">
    <location>
        <begin position="321"/>
        <end position="401"/>
    </location>
</feature>
<dbReference type="KEGG" id="ccac:CcaHIS019_0201120"/>
<dbReference type="PROSITE" id="PS50181">
    <property type="entry name" value="FBOX"/>
    <property type="match status" value="1"/>
</dbReference>
<feature type="compositionally biased region" description="Pro residues" evidence="1">
    <location>
        <begin position="442"/>
        <end position="454"/>
    </location>
</feature>
<organism evidence="3 4">
    <name type="scientific">Cutaneotrichosporon cavernicola</name>
    <dbReference type="NCBI Taxonomy" id="279322"/>
    <lineage>
        <taxon>Eukaryota</taxon>
        <taxon>Fungi</taxon>
        <taxon>Dikarya</taxon>
        <taxon>Basidiomycota</taxon>
        <taxon>Agaricomycotina</taxon>
        <taxon>Tremellomycetes</taxon>
        <taxon>Trichosporonales</taxon>
        <taxon>Trichosporonaceae</taxon>
        <taxon>Cutaneotrichosporon</taxon>
    </lineage>
</organism>
<feature type="compositionally biased region" description="Pro residues" evidence="1">
    <location>
        <begin position="264"/>
        <end position="280"/>
    </location>
</feature>
<dbReference type="AlphaFoldDB" id="A0AA48I6H6"/>
<dbReference type="CDD" id="cd09917">
    <property type="entry name" value="F-box_SF"/>
    <property type="match status" value="1"/>
</dbReference>
<feature type="region of interest" description="Disordered" evidence="1">
    <location>
        <begin position="247"/>
        <end position="280"/>
    </location>
</feature>
<dbReference type="EMBL" id="AP028213">
    <property type="protein sequence ID" value="BEI88750.1"/>
    <property type="molecule type" value="Genomic_DNA"/>
</dbReference>
<dbReference type="Pfam" id="PF00646">
    <property type="entry name" value="F-box"/>
    <property type="match status" value="1"/>
</dbReference>
<dbReference type="Proteomes" id="UP001233271">
    <property type="component" value="Chromosome 2"/>
</dbReference>
<sequence>MLSPPSTDNDEPLELLDLPSEILSQIATFLPQRDLIHFLSTSTALHTLTDTHLTPLRAVIKGVVRKGPPYPPQFEVLPSLRYFVGDDDGRLFLDVLVRAPARWLLERFEFGRWTDEIWKEAFDRRFLPSWKRYKNPEDKWRGAFLRTLGRLDHRSAGCAHHESWTRFIHLRRNGSASLNRIYTRTFDPYEIIDELKHQGGVAEYPTVVRVLCHLQDVRILAVGVLADKPSYYVNPNAHFVVHPPLLRPVTEKTKPRKMPHRNSAPPPGTGPSGIPAPPPRANSISFAVPVVAAPGLSMATATQSERSSLFAGFSWRPGRRHSVDNGLASSTENAEAGPSTPPLTRSWSRESDRRRSWAPGWGRRSSTTSLPLETRPLSPLVPILNTSNTSGSAPTGDAGDSPIVTAQQMEQLSITPPLTQLATPIVHPSETLPTLPEHHSDPPTPPTPQPSPPPSRKRFPYRPLQIPAPAYSHTQYPNYTPFEEDPDETTLEALRRVRDFRADYREVEEDAEDRVWSGNEGIWGPDSEAMAETSVEDRRSRWVGPMIIIAQIFPGSRKEAYPLGAPQDSEVEGVQPNLGPNGMYASFGWEDFDTFLPWIELRGSGADHGARRAGMGFERATEE</sequence>
<evidence type="ECO:0000256" key="1">
    <source>
        <dbReference type="SAM" id="MobiDB-lite"/>
    </source>
</evidence>
<name>A0AA48I6H6_9TREE</name>
<proteinExistence type="predicted"/>